<comment type="caution">
    <text evidence="2">The sequence shown here is derived from an EMBL/GenBank/DDBJ whole genome shotgun (WGS) entry which is preliminary data.</text>
</comment>
<dbReference type="CDD" id="cd06533">
    <property type="entry name" value="Glyco_transf_WecG_TagA"/>
    <property type="match status" value="1"/>
</dbReference>
<dbReference type="PANTHER" id="PTHR43179">
    <property type="entry name" value="RHAMNOSYLTRANSFERASE WBBL"/>
    <property type="match status" value="1"/>
</dbReference>
<dbReference type="Pfam" id="PF03808">
    <property type="entry name" value="Glyco_tran_WecG"/>
    <property type="match status" value="1"/>
</dbReference>
<dbReference type="InterPro" id="IPR029044">
    <property type="entry name" value="Nucleotide-diphossugar_trans"/>
</dbReference>
<evidence type="ECO:0000313" key="3">
    <source>
        <dbReference type="Proteomes" id="UP000252167"/>
    </source>
</evidence>
<evidence type="ECO:0000313" key="2">
    <source>
        <dbReference type="EMBL" id="RBL99652.1"/>
    </source>
</evidence>
<protein>
    <submittedName>
        <fullName evidence="2">Exopolysaccharide biosynthesis protein</fullName>
    </submittedName>
</protein>
<keyword evidence="3" id="KW-1185">Reference proteome</keyword>
<reference evidence="2 3" key="1">
    <citation type="submission" date="2018-01" db="EMBL/GenBank/DDBJ databases">
        <title>Glutamicibacter soli strain NHPC-3 Whole genome sequence and assembly.</title>
        <authorList>
            <person name="Choudhury P."/>
            <person name="Gupta D."/>
            <person name="Sengupta K."/>
            <person name="Jawed A."/>
            <person name="Sultana N."/>
            <person name="Saha P."/>
        </authorList>
    </citation>
    <scope>NUCLEOTIDE SEQUENCE [LARGE SCALE GENOMIC DNA]</scope>
    <source>
        <strain evidence="2 3">NHPC-3</strain>
    </source>
</reference>
<dbReference type="SUPFAM" id="SSF53448">
    <property type="entry name" value="Nucleotide-diphospho-sugar transferases"/>
    <property type="match status" value="2"/>
</dbReference>
<organism evidence="2 3">
    <name type="scientific">Glutamicibacter soli</name>
    <dbReference type="NCBI Taxonomy" id="453836"/>
    <lineage>
        <taxon>Bacteria</taxon>
        <taxon>Bacillati</taxon>
        <taxon>Actinomycetota</taxon>
        <taxon>Actinomycetes</taxon>
        <taxon>Micrococcales</taxon>
        <taxon>Micrococcaceae</taxon>
        <taxon>Glutamicibacter</taxon>
    </lineage>
</organism>
<dbReference type="Pfam" id="PF00535">
    <property type="entry name" value="Glycos_transf_2"/>
    <property type="match status" value="2"/>
</dbReference>
<proteinExistence type="predicted"/>
<feature type="domain" description="Glycosyltransferase 2-like" evidence="1">
    <location>
        <begin position="311"/>
        <end position="437"/>
    </location>
</feature>
<dbReference type="PANTHER" id="PTHR43179:SF7">
    <property type="entry name" value="RHAMNOSYLTRANSFERASE WBBL"/>
    <property type="match status" value="1"/>
</dbReference>
<name>A0A365YC95_9MICC</name>
<dbReference type="RefSeq" id="WP_113607806.1">
    <property type="nucleotide sequence ID" value="NZ_POAF01000007.1"/>
</dbReference>
<evidence type="ECO:0000259" key="1">
    <source>
        <dbReference type="Pfam" id="PF00535"/>
    </source>
</evidence>
<accession>A0A365YC95</accession>
<sequence>MNHLHPRIKLSGIVVDLMDQSEAVQHIINHASDPQDSALSVVSANLDHIVQFGHGSRWDGSIGHSLNPTFPLRDTDTLQDPKAMSWLTLLDGAPLVKRSRQLTGRQWPRLAGSDLIGPILDEAESKKLSVGFLGGSPHVQQQLAHQLAEQRPDLEVTGFWAPDRKDLQDHEYSVSLAAQIKDSKTDILVVGLGKPRQELWMASYGSSTGAKVLLAFGAVVDFLAGAVKRAPSWVALNGMEWAWRLALEPKRLSQRYLLHNPPGLAMIRQDGSMLAASGPVPMPTNYAVAPVRGLKAFGRFVGPDAHADVTVLAVTYNNADSVEALIASLREQALTLDLRVIVADNGSTDETVAMLGTYPDVICVPTGANLGYAGGINHIRGLSGDCDAVLVLNPDLTVNPGAISAMLRRMQLSGAGIVVPRLLQPNGETYVSLRREPTITRAVGDAFFGERFSQRPGWASEIDFDRESYEHPHRVEWATGAAVMVERRLHELLGAWDEQFFLYSEETDYFRRAREEGAQCWYEPKAVMMHQMGGSGSSTALNALMAVNRVKYVRKHHSARFAQLYLQIVRLHELLRITRPAHRGIYRIVANERLWDSLPAAETDSVELGHFPFGSIIIPAHNESDVIRQTLMPLAELAELNLVKVVVACNGCTDNTAQIARSFKGVEVLETEVPSKVFALNLAEEAAGDCFPRLYLDADIVITPSALRTTFEHLGAEATLSARPAFEYDSKNASPLVRSFYRARRRIPSTSTALWGAGAYALSRNGRSRFAEFPSLTADDLYIDELFSAEEKAILPTIPVRVQTPRNVSSLLRVLTRNYRGQREAKKDKDVRNESSRRTLSELVSSVSGFQSLGDACTYASLVLIARRRAKALEATVAPLWERDDSSRTQAQSIDKQGT</sequence>
<dbReference type="NCBIfam" id="TIGR00696">
    <property type="entry name" value="wecG_tagA_cpsF"/>
    <property type="match status" value="1"/>
</dbReference>
<dbReference type="InterPro" id="IPR001173">
    <property type="entry name" value="Glyco_trans_2-like"/>
</dbReference>
<dbReference type="Gene3D" id="3.90.550.10">
    <property type="entry name" value="Spore Coat Polysaccharide Biosynthesis Protein SpsA, Chain A"/>
    <property type="match status" value="2"/>
</dbReference>
<dbReference type="InterPro" id="IPR004629">
    <property type="entry name" value="WecG_TagA_CpsF"/>
</dbReference>
<dbReference type="GO" id="GO:0016740">
    <property type="term" value="F:transferase activity"/>
    <property type="evidence" value="ECO:0007669"/>
    <property type="project" value="InterPro"/>
</dbReference>
<gene>
    <name evidence="2" type="ORF">C1H84_14660</name>
</gene>
<dbReference type="EMBL" id="POAF01000007">
    <property type="protein sequence ID" value="RBL99652.1"/>
    <property type="molecule type" value="Genomic_DNA"/>
</dbReference>
<dbReference type="Proteomes" id="UP000252167">
    <property type="component" value="Unassembled WGS sequence"/>
</dbReference>
<feature type="domain" description="Glycosyltransferase 2-like" evidence="1">
    <location>
        <begin position="615"/>
        <end position="736"/>
    </location>
</feature>
<dbReference type="AlphaFoldDB" id="A0A365YC95"/>